<dbReference type="GO" id="GO:0006508">
    <property type="term" value="P:proteolysis"/>
    <property type="evidence" value="ECO:0007669"/>
    <property type="project" value="UniProtKB-UniRule"/>
</dbReference>
<dbReference type="PIRSF" id="PIRSF006615">
    <property type="entry name" value="Zn_crbxpep_Taq"/>
    <property type="match status" value="1"/>
</dbReference>
<dbReference type="Gene3D" id="1.10.1370.30">
    <property type="match status" value="1"/>
</dbReference>
<evidence type="ECO:0000256" key="3">
    <source>
        <dbReference type="PIRSR" id="PIRSR006615-2"/>
    </source>
</evidence>
<dbReference type="SUPFAM" id="SSF55486">
    <property type="entry name" value="Metalloproteases ('zincins'), catalytic domain"/>
    <property type="match status" value="1"/>
</dbReference>
<name>A0AAU7J9E0_9HYPH</name>
<dbReference type="GO" id="GO:0046872">
    <property type="term" value="F:metal ion binding"/>
    <property type="evidence" value="ECO:0007669"/>
    <property type="project" value="UniProtKB-KW"/>
</dbReference>
<comment type="similarity">
    <text evidence="1">Belongs to the peptidase M32 family.</text>
</comment>
<dbReference type="EC" id="3.4.17.19" evidence="1"/>
<dbReference type="RefSeq" id="WP_406853733.1">
    <property type="nucleotide sequence ID" value="NZ_CP157484.1"/>
</dbReference>
<feature type="binding site" evidence="2">
    <location>
        <position position="262"/>
    </location>
    <ligand>
        <name>Zn(2+)</name>
        <dbReference type="ChEBI" id="CHEBI:29105"/>
        <note>catalytic</note>
    </ligand>
</feature>
<keyword evidence="1" id="KW-0482">Metalloprotease</keyword>
<evidence type="ECO:0000256" key="1">
    <source>
        <dbReference type="PIRNR" id="PIRNR006615"/>
    </source>
</evidence>
<dbReference type="CDD" id="cd06460">
    <property type="entry name" value="M32_Taq"/>
    <property type="match status" value="1"/>
</dbReference>
<dbReference type="PROSITE" id="PS52034">
    <property type="entry name" value="PEPTIDASE_M32"/>
    <property type="match status" value="1"/>
</dbReference>
<keyword evidence="2" id="KW-0862">Zinc</keyword>
<dbReference type="Pfam" id="PF02074">
    <property type="entry name" value="Peptidase_M32"/>
    <property type="match status" value="1"/>
</dbReference>
<keyword evidence="1 4" id="KW-0121">Carboxypeptidase</keyword>
<dbReference type="PRINTS" id="PR00998">
    <property type="entry name" value="CRBOXYPTASET"/>
</dbReference>
<accession>A0AAU7J9E0</accession>
<keyword evidence="1" id="KW-0645">Protease</keyword>
<dbReference type="AlphaFoldDB" id="A0AAU7J9E0"/>
<comment type="function">
    <text evidence="1">Broad specificity carboxypetidase that releases amino acids sequentially from the C-terminus, including neutral, aromatic, polar and basic residues.</text>
</comment>
<feature type="active site" description="Proton donor/acceptor" evidence="3">
    <location>
        <position position="263"/>
    </location>
</feature>
<protein>
    <recommendedName>
        <fullName evidence="1">Metal-dependent carboxypeptidase</fullName>
        <ecNumber evidence="1">3.4.17.19</ecNumber>
    </recommendedName>
</protein>
<gene>
    <name evidence="4" type="ORF">ABEG18_14320</name>
</gene>
<feature type="binding site" evidence="2">
    <location>
        <position position="301"/>
    </location>
    <ligand>
        <name>Zn(2+)</name>
        <dbReference type="ChEBI" id="CHEBI:29105"/>
        <note>catalytic</note>
    </ligand>
</feature>
<comment type="cofactor">
    <cofactor evidence="2">
        <name>Zn(2+)</name>
        <dbReference type="ChEBI" id="CHEBI:29105"/>
    </cofactor>
    <text evidence="2">Binds 1 zinc ion per subunit.</text>
</comment>
<organism evidence="4">
    <name type="scientific">Alsobacter sp. KACC 23698</name>
    <dbReference type="NCBI Taxonomy" id="3149229"/>
    <lineage>
        <taxon>Bacteria</taxon>
        <taxon>Pseudomonadati</taxon>
        <taxon>Pseudomonadota</taxon>
        <taxon>Alphaproteobacteria</taxon>
        <taxon>Hyphomicrobiales</taxon>
        <taxon>Alsobacteraceae</taxon>
        <taxon>Alsobacter</taxon>
    </lineage>
</organism>
<feature type="binding site" evidence="2">
    <location>
        <position position="266"/>
    </location>
    <ligand>
        <name>Zn(2+)</name>
        <dbReference type="ChEBI" id="CHEBI:29105"/>
        <note>catalytic</note>
    </ligand>
</feature>
<proteinExistence type="inferred from homology"/>
<evidence type="ECO:0000313" key="4">
    <source>
        <dbReference type="EMBL" id="XBO36915.1"/>
    </source>
</evidence>
<sequence>MTLSAVQHRIATVSDLLCTLNLLVWDSRTMMPSGGAESRGRQIATITRLARDELASDGMLRDLEAAEAQARSLPDDHDDREALRQVRRAVDLHRRIPADLIERRAAVRARANAAWVEARERNDYSIFEPWLAETVRNTRDYADALGWTEHPYDALLGLYEPGETLSSLRRLFATLEAGEARILEGARRRPQDAAAILRRRFPVEKQREAALTFSRRFGYDFDRGRLDSTVHPFEISFTRGDVRITTRYNENFLSPALFGAFHETGHGLYEQNVDPAFTRTVFASDLVGLYAVGGTSFGAHESQSRLWENHVGRSRRFWELHFEELRALFPEALSDVDAGAFHRAVTTVNPGLIRTDADELTYDLHIMLRVELEAALTDGRLSVADAPEAWNAAVKARLGRNAPDPRQGVLQDIHWSSGMIGSFCTYTVGNVMAAQLFETATRDAAVTDGLQAGDYAPLAGWLRERVWRHGRRRSREELLVNATGRGLDPAPYLRHLEARYGDAPAAA</sequence>
<dbReference type="PANTHER" id="PTHR34217">
    <property type="entry name" value="METAL-DEPENDENT CARBOXYPEPTIDASE"/>
    <property type="match status" value="1"/>
</dbReference>
<dbReference type="EMBL" id="CP157484">
    <property type="protein sequence ID" value="XBO36915.1"/>
    <property type="molecule type" value="Genomic_DNA"/>
</dbReference>
<keyword evidence="1 4" id="KW-0378">Hydrolase</keyword>
<reference evidence="4" key="1">
    <citation type="submission" date="2024-05" db="EMBL/GenBank/DDBJ databases">
        <authorList>
            <person name="Kim S."/>
            <person name="Heo J."/>
            <person name="Choi H."/>
            <person name="Choi Y."/>
            <person name="Kwon S.-W."/>
            <person name="Kim Y."/>
        </authorList>
    </citation>
    <scope>NUCLEOTIDE SEQUENCE</scope>
    <source>
        <strain evidence="4">KACC 23698</strain>
    </source>
</reference>
<evidence type="ECO:0000256" key="2">
    <source>
        <dbReference type="PIRSR" id="PIRSR006615-1"/>
    </source>
</evidence>
<dbReference type="PANTHER" id="PTHR34217:SF1">
    <property type="entry name" value="CARBOXYPEPTIDASE 1"/>
    <property type="match status" value="1"/>
</dbReference>
<comment type="catalytic activity">
    <reaction evidence="1">
        <text>Release of a C-terminal amino acid with broad specificity, except for -Pro.</text>
        <dbReference type="EC" id="3.4.17.19"/>
    </reaction>
</comment>
<dbReference type="InterPro" id="IPR001333">
    <property type="entry name" value="Peptidase_M32_Taq"/>
</dbReference>
<dbReference type="GO" id="GO:0004181">
    <property type="term" value="F:metallocarboxypeptidase activity"/>
    <property type="evidence" value="ECO:0007669"/>
    <property type="project" value="UniProtKB-UniRule"/>
</dbReference>
<keyword evidence="1 2" id="KW-0479">Metal-binding</keyword>